<feature type="transmembrane region" description="Helical" evidence="1">
    <location>
        <begin position="73"/>
        <end position="92"/>
    </location>
</feature>
<keyword evidence="1" id="KW-1133">Transmembrane helix</keyword>
<name>V5GKI3_IXORI</name>
<sequence length="102" mass="11744">MKLSDKHQVLLAPLCSARAIGTRFVAIPEKQVTLEVKTHPSTPSHNYTGLNLAFTGYMNEYHGQQSWVDWAPLLSWCVIYALFGGAFFRVYCRKRRLRLKDQ</sequence>
<dbReference type="EMBL" id="GANP01013648">
    <property type="protein sequence ID" value="JAB70820.1"/>
    <property type="molecule type" value="mRNA"/>
</dbReference>
<organism evidence="2">
    <name type="scientific">Ixodes ricinus</name>
    <name type="common">Common tick</name>
    <name type="synonym">Acarus ricinus</name>
    <dbReference type="NCBI Taxonomy" id="34613"/>
    <lineage>
        <taxon>Eukaryota</taxon>
        <taxon>Metazoa</taxon>
        <taxon>Ecdysozoa</taxon>
        <taxon>Arthropoda</taxon>
        <taxon>Chelicerata</taxon>
        <taxon>Arachnida</taxon>
        <taxon>Acari</taxon>
        <taxon>Parasitiformes</taxon>
        <taxon>Ixodida</taxon>
        <taxon>Ixodoidea</taxon>
        <taxon>Ixodidae</taxon>
        <taxon>Ixodinae</taxon>
        <taxon>Ixodes</taxon>
    </lineage>
</organism>
<keyword evidence="1" id="KW-0812">Transmembrane</keyword>
<evidence type="ECO:0000313" key="2">
    <source>
        <dbReference type="EMBL" id="JAB70820.1"/>
    </source>
</evidence>
<proteinExistence type="evidence at transcript level"/>
<dbReference type="AlphaFoldDB" id="V5GKI3"/>
<evidence type="ECO:0000256" key="1">
    <source>
        <dbReference type="SAM" id="Phobius"/>
    </source>
</evidence>
<reference evidence="2" key="1">
    <citation type="journal article" date="2015" name="Sci. Rep.">
        <title>Tissue- and time-dependent transcription in Ixodes ricinus salivary glands and midguts when blood feeding on the vertebrate host.</title>
        <authorList>
            <person name="Kotsyfakis M."/>
            <person name="Schwarz A."/>
            <person name="Erhart J."/>
            <person name="Ribeiro J.M."/>
        </authorList>
    </citation>
    <scope>NUCLEOTIDE SEQUENCE</scope>
    <source>
        <tissue evidence="2">Salivary gland and midgut</tissue>
    </source>
</reference>
<protein>
    <submittedName>
        <fullName evidence="2">Putative secreted protein</fullName>
    </submittedName>
</protein>
<accession>V5GKI3</accession>
<keyword evidence="1" id="KW-0472">Membrane</keyword>